<dbReference type="Proteomes" id="UP000023152">
    <property type="component" value="Unassembled WGS sequence"/>
</dbReference>
<dbReference type="SMART" id="SM00028">
    <property type="entry name" value="TPR"/>
    <property type="match status" value="3"/>
</dbReference>
<evidence type="ECO:0000256" key="3">
    <source>
        <dbReference type="PROSITE-ProRule" id="PRU00339"/>
    </source>
</evidence>
<accession>X6P6S3</accession>
<dbReference type="PANTHER" id="PTHR45641">
    <property type="entry name" value="TETRATRICOPEPTIDE REPEAT PROTEIN (AFU_ORTHOLOGUE AFUA_6G03870)"/>
    <property type="match status" value="1"/>
</dbReference>
<feature type="non-terminal residue" evidence="4">
    <location>
        <position position="277"/>
    </location>
</feature>
<dbReference type="EMBL" id="ASPP01003488">
    <property type="protein sequence ID" value="ETO33322.1"/>
    <property type="molecule type" value="Genomic_DNA"/>
</dbReference>
<dbReference type="AlphaFoldDB" id="X6P6S3"/>
<name>X6P6S3_RETFI</name>
<evidence type="ECO:0000256" key="2">
    <source>
        <dbReference type="ARBA" id="ARBA00022803"/>
    </source>
</evidence>
<reference evidence="4 5" key="1">
    <citation type="journal article" date="2013" name="Curr. Biol.">
        <title>The Genome of the Foraminiferan Reticulomyxa filosa.</title>
        <authorList>
            <person name="Glockner G."/>
            <person name="Hulsmann N."/>
            <person name="Schleicher M."/>
            <person name="Noegel A.A."/>
            <person name="Eichinger L."/>
            <person name="Gallinger C."/>
            <person name="Pawlowski J."/>
            <person name="Sierra R."/>
            <person name="Euteneuer U."/>
            <person name="Pillet L."/>
            <person name="Moustafa A."/>
            <person name="Platzer M."/>
            <person name="Groth M."/>
            <person name="Szafranski K."/>
            <person name="Schliwa M."/>
        </authorList>
    </citation>
    <scope>NUCLEOTIDE SEQUENCE [LARGE SCALE GENOMIC DNA]</scope>
</reference>
<protein>
    <submittedName>
        <fullName evidence="4">Uncharacterized protein</fullName>
    </submittedName>
</protein>
<dbReference type="PROSITE" id="PS50005">
    <property type="entry name" value="TPR"/>
    <property type="match status" value="2"/>
</dbReference>
<organism evidence="4 5">
    <name type="scientific">Reticulomyxa filosa</name>
    <dbReference type="NCBI Taxonomy" id="46433"/>
    <lineage>
        <taxon>Eukaryota</taxon>
        <taxon>Sar</taxon>
        <taxon>Rhizaria</taxon>
        <taxon>Retaria</taxon>
        <taxon>Foraminifera</taxon>
        <taxon>Monothalamids</taxon>
        <taxon>Reticulomyxidae</taxon>
        <taxon>Reticulomyxa</taxon>
    </lineage>
</organism>
<feature type="repeat" description="TPR" evidence="3">
    <location>
        <begin position="144"/>
        <end position="177"/>
    </location>
</feature>
<keyword evidence="1" id="KW-0677">Repeat</keyword>
<sequence>MSTTKQEILHPILKLKFHNIVEYKNLDTEIDKDPSWNKANKKAHDMTNKMINNKQQGIVVVATNIDQLAKSSHRLSQQQNIIFSMMINSSQYMKKNLTIGSYSVSSFHSRNIIFDNVIIDGCVYAVDCIIDGLQTLHDSHIDVADSYFWLGKAYDDKEEHDKAIEYYEKSLKIELDKLGVGYSSVDIICNNLGCMYEKKGEDKKAMEYHEKALKIQLNRLGPNHHNVAASYNNLGGLYQKKEEYDKAIEYYEKSLKIKLDKLEHDFYVAVLYNNLAS</sequence>
<evidence type="ECO:0000256" key="1">
    <source>
        <dbReference type="ARBA" id="ARBA00022737"/>
    </source>
</evidence>
<dbReference type="Gene3D" id="1.25.40.10">
    <property type="entry name" value="Tetratricopeptide repeat domain"/>
    <property type="match status" value="1"/>
</dbReference>
<evidence type="ECO:0000313" key="5">
    <source>
        <dbReference type="Proteomes" id="UP000023152"/>
    </source>
</evidence>
<proteinExistence type="predicted"/>
<evidence type="ECO:0000313" key="4">
    <source>
        <dbReference type="EMBL" id="ETO33322.1"/>
    </source>
</evidence>
<dbReference type="SMART" id="SM00671">
    <property type="entry name" value="SEL1"/>
    <property type="match status" value="3"/>
</dbReference>
<dbReference type="Pfam" id="PF13181">
    <property type="entry name" value="TPR_8"/>
    <property type="match status" value="1"/>
</dbReference>
<dbReference type="PANTHER" id="PTHR45641:SF1">
    <property type="entry name" value="AAA+ ATPASE DOMAIN-CONTAINING PROTEIN"/>
    <property type="match status" value="1"/>
</dbReference>
<dbReference type="Pfam" id="PF13424">
    <property type="entry name" value="TPR_12"/>
    <property type="match status" value="1"/>
</dbReference>
<dbReference type="InterPro" id="IPR006597">
    <property type="entry name" value="Sel1-like"/>
</dbReference>
<dbReference type="PROSITE" id="PS50293">
    <property type="entry name" value="TPR_REGION"/>
    <property type="match status" value="2"/>
</dbReference>
<dbReference type="OrthoDB" id="343875at2759"/>
<feature type="repeat" description="TPR" evidence="3">
    <location>
        <begin position="228"/>
        <end position="261"/>
    </location>
</feature>
<dbReference type="InterPro" id="IPR011990">
    <property type="entry name" value="TPR-like_helical_dom_sf"/>
</dbReference>
<keyword evidence="5" id="KW-1185">Reference proteome</keyword>
<keyword evidence="2 3" id="KW-0802">TPR repeat</keyword>
<gene>
    <name evidence="4" type="ORF">RFI_03784</name>
</gene>
<dbReference type="InterPro" id="IPR019734">
    <property type="entry name" value="TPR_rpt"/>
</dbReference>
<comment type="caution">
    <text evidence="4">The sequence shown here is derived from an EMBL/GenBank/DDBJ whole genome shotgun (WGS) entry which is preliminary data.</text>
</comment>
<dbReference type="SUPFAM" id="SSF48452">
    <property type="entry name" value="TPR-like"/>
    <property type="match status" value="1"/>
</dbReference>